<name>A0A5C7FDC5_9BACT</name>
<dbReference type="AlphaFoldDB" id="A0A5C7FDC5"/>
<evidence type="ECO:0000313" key="4">
    <source>
        <dbReference type="Proteomes" id="UP000321907"/>
    </source>
</evidence>
<keyword evidence="4" id="KW-1185">Reference proteome</keyword>
<dbReference type="OrthoDB" id="9770043at2"/>
<dbReference type="Pfam" id="PF18962">
    <property type="entry name" value="Por_Secre_tail"/>
    <property type="match status" value="1"/>
</dbReference>
<feature type="domain" description="Secretion system C-terminal sorting" evidence="2">
    <location>
        <begin position="553"/>
        <end position="625"/>
    </location>
</feature>
<dbReference type="NCBIfam" id="TIGR04183">
    <property type="entry name" value="Por_Secre_tail"/>
    <property type="match status" value="1"/>
</dbReference>
<reference evidence="3 4" key="1">
    <citation type="submission" date="2019-08" db="EMBL/GenBank/DDBJ databases">
        <title>Lewinella sp. strain SSH13 Genome sequencing and assembly.</title>
        <authorList>
            <person name="Kim I."/>
        </authorList>
    </citation>
    <scope>NUCLEOTIDE SEQUENCE [LARGE SCALE GENOMIC DNA]</scope>
    <source>
        <strain evidence="3 4">SSH13</strain>
    </source>
</reference>
<dbReference type="RefSeq" id="WP_147931780.1">
    <property type="nucleotide sequence ID" value="NZ_VOXD01000026.1"/>
</dbReference>
<protein>
    <submittedName>
        <fullName evidence="3">T9SS type A sorting domain-containing protein</fullName>
    </submittedName>
</protein>
<feature type="signal peptide" evidence="1">
    <location>
        <begin position="1"/>
        <end position="19"/>
    </location>
</feature>
<keyword evidence="1" id="KW-0732">Signal</keyword>
<gene>
    <name evidence="3" type="ORF">FUA23_16060</name>
</gene>
<evidence type="ECO:0000256" key="1">
    <source>
        <dbReference type="SAM" id="SignalP"/>
    </source>
</evidence>
<sequence length="627" mass="70291">MRKTIVVLLLLFACSLSHAQSDADCQLDIGVNLGGLADFGTELPFVNLMRNAREWYTKDVGNPQAAFNSEQATNLSYRPDGYPTHVPQNIPESVYPQEVVTIWGDTRGWPAGEYVVLWEGTGSFRLFGSFSNLTTTGPHRMTFDLVPQEQGIVELAIETSDINDPIRNIRLLMPGAEATYEEQPFNPVFIDKLQSFQTVRFMDWGQTNNWGEKRSEGWNNPNEFDWAERSQMDHYTWAYEKGIPYEMMVKLLNDYDLDGWICVPHRASPEYSQSLAEFMRDSLEPERHLYVEYSNELWNWIFGQAQWLNYYGCEQTGTSWPEGLVPYIQRCLDAFTTAFAGQTNRITRVVGTQLSWVDVSQRIANNLREGSFDAITPTCYFGFTDAAETTLDQLGESATAADIIEQATISMSTSFGYVSEQKTEVADPLGLPLVFYEGGQHLTPNPFGVYPSYGEALVDAQRSPGMYDLYTAWFDSLRTLQTGTEPLRIMHFSFVSSRNAQYGSWGMLETMDQDTSNVPAPKYQAILENMAPPECRTTVSTAAEAAASHSVDVFPNPVLGLIQLRSSIASGARVSVWTAAGKRVQSVKFAQLSSAELDLSNLPQGMYLLRIDVGRSGGTITKRIIKQ</sequence>
<accession>A0A5C7FDC5</accession>
<organism evidence="3 4">
    <name type="scientific">Neolewinella aurantiaca</name>
    <dbReference type="NCBI Taxonomy" id="2602767"/>
    <lineage>
        <taxon>Bacteria</taxon>
        <taxon>Pseudomonadati</taxon>
        <taxon>Bacteroidota</taxon>
        <taxon>Saprospiria</taxon>
        <taxon>Saprospirales</taxon>
        <taxon>Lewinellaceae</taxon>
        <taxon>Neolewinella</taxon>
    </lineage>
</organism>
<dbReference type="Proteomes" id="UP000321907">
    <property type="component" value="Unassembled WGS sequence"/>
</dbReference>
<feature type="chain" id="PRO_5022999421" evidence="1">
    <location>
        <begin position="20"/>
        <end position="627"/>
    </location>
</feature>
<dbReference type="EMBL" id="VOXD01000026">
    <property type="protein sequence ID" value="TXF88154.1"/>
    <property type="molecule type" value="Genomic_DNA"/>
</dbReference>
<evidence type="ECO:0000313" key="3">
    <source>
        <dbReference type="EMBL" id="TXF88154.1"/>
    </source>
</evidence>
<comment type="caution">
    <text evidence="3">The sequence shown here is derived from an EMBL/GenBank/DDBJ whole genome shotgun (WGS) entry which is preliminary data.</text>
</comment>
<dbReference type="InterPro" id="IPR026444">
    <property type="entry name" value="Secre_tail"/>
</dbReference>
<evidence type="ECO:0000259" key="2">
    <source>
        <dbReference type="Pfam" id="PF18962"/>
    </source>
</evidence>
<proteinExistence type="predicted"/>